<dbReference type="RefSeq" id="WP_045312206.1">
    <property type="nucleotide sequence ID" value="NZ_JYJG01000095.1"/>
</dbReference>
<dbReference type="OrthoDB" id="3197057at2"/>
<proteinExistence type="predicted"/>
<protein>
    <submittedName>
        <fullName evidence="1">Terminase</fullName>
    </submittedName>
</protein>
<reference evidence="1 2" key="1">
    <citation type="submission" date="2015-02" db="EMBL/GenBank/DDBJ databases">
        <authorList>
            <person name="Ju K.-S."/>
            <person name="Doroghazi J.R."/>
            <person name="Metcalf W."/>
        </authorList>
    </citation>
    <scope>NUCLEOTIDE SEQUENCE [LARGE SCALE GENOMIC DNA]</scope>
    <source>
        <strain evidence="1 2">NRRL B-16140</strain>
    </source>
</reference>
<dbReference type="AlphaFoldDB" id="A0A0F0H059"/>
<gene>
    <name evidence="1" type="ORF">UK23_15420</name>
</gene>
<accession>A0A0F0H059</accession>
<name>A0A0F0H059_LENAE</name>
<evidence type="ECO:0000313" key="1">
    <source>
        <dbReference type="EMBL" id="KJK48915.1"/>
    </source>
</evidence>
<organism evidence="1 2">
    <name type="scientific">Lentzea aerocolonigenes</name>
    <name type="common">Lechevalieria aerocolonigenes</name>
    <name type="synonym">Saccharothrix aerocolonigenes</name>
    <dbReference type="NCBI Taxonomy" id="68170"/>
    <lineage>
        <taxon>Bacteria</taxon>
        <taxon>Bacillati</taxon>
        <taxon>Actinomycetota</taxon>
        <taxon>Actinomycetes</taxon>
        <taxon>Pseudonocardiales</taxon>
        <taxon>Pseudonocardiaceae</taxon>
        <taxon>Lentzea</taxon>
    </lineage>
</organism>
<sequence length="559" mass="62357">MPRELVYAPEHDRTRSLGWLACAWIEHWAVHGPGDVQGDDVELDDEFAGFITDAYSLNRQGRRLYSRAALVRAKGRAKSELAGFVGLFEARGPARFAGWAEGGETFTWRGFTYTYSPGEPMGRPITYPYIRCLATEESQAGNTYDVIHFNLAQGPLGEDLPRDAAGLTRILLPEGGEIIPSTASSSAKDGGKESLAIYDEPHLYITPELRRMFKTVDRNLRKRRAAEPWGLLTSTMYQGGQDSTLETVHKQANAIREGRTRASRLLWDHRHAPADVDLTDLDAMVAALTEVYGPAAAWMDLAGIVENEFWDIAKDVEESKRYFFNVAGAAATAWTTVSEWDGCLDEDAPPFDDGDTIVMMFDGSKSDDATGLLGVRMSDGHAGVLHVQERPEDLPADQAWQVDRDAADLAVRTAFERFDVVGFFADVREFESYVDSWALEFGDDLLIEASTGRNRHAVAFDMRGRAQETTQATGRALIDIRDRTLTHDGDLRLRRHVLNARRSPNRYGVTISKESRESPHKIDLAVCLIIARHVRRLVLASPAWAKRARKRGGKLRVFT</sequence>
<keyword evidence="2" id="KW-1185">Reference proteome</keyword>
<dbReference type="PATRIC" id="fig|68170.10.peg.3903"/>
<dbReference type="Proteomes" id="UP000033393">
    <property type="component" value="Unassembled WGS sequence"/>
</dbReference>
<dbReference type="EMBL" id="JYJG01000095">
    <property type="protein sequence ID" value="KJK48915.1"/>
    <property type="molecule type" value="Genomic_DNA"/>
</dbReference>
<comment type="caution">
    <text evidence="1">The sequence shown here is derived from an EMBL/GenBank/DDBJ whole genome shotgun (WGS) entry which is preliminary data.</text>
</comment>
<evidence type="ECO:0000313" key="2">
    <source>
        <dbReference type="Proteomes" id="UP000033393"/>
    </source>
</evidence>